<dbReference type="EC" id="2.4.-.-" evidence="3"/>
<keyword evidence="3" id="KW-0808">Transferase</keyword>
<gene>
    <name evidence="3" type="ORF">KC571_00330</name>
</gene>
<evidence type="ECO:0000259" key="1">
    <source>
        <dbReference type="Pfam" id="PF00534"/>
    </source>
</evidence>
<dbReference type="InterPro" id="IPR001296">
    <property type="entry name" value="Glyco_trans_1"/>
</dbReference>
<dbReference type="Pfam" id="PF00534">
    <property type="entry name" value="Glycos_transf_1"/>
    <property type="match status" value="1"/>
</dbReference>
<dbReference type="Proteomes" id="UP000701698">
    <property type="component" value="Unassembled WGS sequence"/>
</dbReference>
<evidence type="ECO:0000313" key="4">
    <source>
        <dbReference type="Proteomes" id="UP000701698"/>
    </source>
</evidence>
<dbReference type="Pfam" id="PF13439">
    <property type="entry name" value="Glyco_transf_4"/>
    <property type="match status" value="1"/>
</dbReference>
<reference evidence="3" key="1">
    <citation type="submission" date="2020-04" db="EMBL/GenBank/DDBJ databases">
        <authorList>
            <person name="Zhang T."/>
        </authorList>
    </citation>
    <scope>NUCLEOTIDE SEQUENCE</scope>
    <source>
        <strain evidence="3">HKST-UBA01</strain>
    </source>
</reference>
<reference evidence="3" key="2">
    <citation type="journal article" date="2021" name="Microbiome">
        <title>Successional dynamics and alternative stable states in a saline activated sludge microbial community over 9 years.</title>
        <authorList>
            <person name="Wang Y."/>
            <person name="Ye J."/>
            <person name="Ju F."/>
            <person name="Liu L."/>
            <person name="Boyd J.A."/>
            <person name="Deng Y."/>
            <person name="Parks D.H."/>
            <person name="Jiang X."/>
            <person name="Yin X."/>
            <person name="Woodcroft B.J."/>
            <person name="Tyson G.W."/>
            <person name="Hugenholtz P."/>
            <person name="Polz M.F."/>
            <person name="Zhang T."/>
        </authorList>
    </citation>
    <scope>NUCLEOTIDE SEQUENCE</scope>
    <source>
        <strain evidence="3">HKST-UBA01</strain>
    </source>
</reference>
<comment type="caution">
    <text evidence="3">The sequence shown here is derived from an EMBL/GenBank/DDBJ whole genome shotgun (WGS) entry which is preliminary data.</text>
</comment>
<dbReference type="PANTHER" id="PTHR45947">
    <property type="entry name" value="SULFOQUINOVOSYL TRANSFERASE SQD2"/>
    <property type="match status" value="1"/>
</dbReference>
<accession>A0A955RP31</accession>
<evidence type="ECO:0000313" key="3">
    <source>
        <dbReference type="EMBL" id="MCA9389829.1"/>
    </source>
</evidence>
<dbReference type="Gene3D" id="3.40.50.2000">
    <property type="entry name" value="Glycogen Phosphorylase B"/>
    <property type="match status" value="2"/>
</dbReference>
<organism evidence="3 4">
    <name type="scientific">candidate division WWE3 bacterium</name>
    <dbReference type="NCBI Taxonomy" id="2053526"/>
    <lineage>
        <taxon>Bacteria</taxon>
        <taxon>Katanobacteria</taxon>
    </lineage>
</organism>
<dbReference type="GO" id="GO:0016757">
    <property type="term" value="F:glycosyltransferase activity"/>
    <property type="evidence" value="ECO:0007669"/>
    <property type="project" value="UniProtKB-KW"/>
</dbReference>
<keyword evidence="3" id="KW-0328">Glycosyltransferase</keyword>
<name>A0A955RP31_UNCKA</name>
<dbReference type="EMBL" id="JAGQKX010000004">
    <property type="protein sequence ID" value="MCA9389829.1"/>
    <property type="molecule type" value="Genomic_DNA"/>
</dbReference>
<protein>
    <submittedName>
        <fullName evidence="3">Glycosyltransferase</fullName>
        <ecNumber evidence="3">2.4.-.-</ecNumber>
    </submittedName>
</protein>
<sequence length="425" mass="48660">MKIIIGSDTYYPHINGASYLTQRLAYYLKKNGHDVLVIAPSPNLNRGFFEHNDVRAYGLLSLPIFIYKGFSPRATFPVARYKNFRLSPSMIEDRKLETIVQTFNPDVIHIMNHFFIGRSLFNIAQKHDIPIVGTSTFMPENFMHYSHLPDQLQQFAARWVWKDFRRIYEQLDAVSTLTHRAATLMDQIGFDKEVFIISSGIDFETFNPDNKGEYLKERYGIPDRPILLYLGRLDKEKHLDVLLKAFSKVDSQTPVHFVIAGTGQEKEQLKLLTHRLKISDQVTFTDFVPDEDVANLYAIADAFIIASTAELQSIVTLQALASGLPVIGADSVALPELVHDQENGYLFDPNDPKQIAQQITNLFSDDILRQSMSEKSLEIIKKHDINHVIEQYNQMYSNAITTHVPIEKPSRLERVTKTVSRFNPL</sequence>
<dbReference type="InterPro" id="IPR028098">
    <property type="entry name" value="Glyco_trans_4-like_N"/>
</dbReference>
<dbReference type="PANTHER" id="PTHR45947:SF3">
    <property type="entry name" value="SULFOQUINOVOSYL TRANSFERASE SQD2"/>
    <property type="match status" value="1"/>
</dbReference>
<feature type="domain" description="Glycosyltransferase subfamily 4-like N-terminal" evidence="2">
    <location>
        <begin position="14"/>
        <end position="204"/>
    </location>
</feature>
<feature type="domain" description="Glycosyl transferase family 1" evidence="1">
    <location>
        <begin position="218"/>
        <end position="375"/>
    </location>
</feature>
<dbReference type="AlphaFoldDB" id="A0A955RP31"/>
<proteinExistence type="predicted"/>
<dbReference type="SUPFAM" id="SSF53756">
    <property type="entry name" value="UDP-Glycosyltransferase/glycogen phosphorylase"/>
    <property type="match status" value="1"/>
</dbReference>
<dbReference type="InterPro" id="IPR050194">
    <property type="entry name" value="Glycosyltransferase_grp1"/>
</dbReference>
<evidence type="ECO:0000259" key="2">
    <source>
        <dbReference type="Pfam" id="PF13439"/>
    </source>
</evidence>